<evidence type="ECO:0000256" key="8">
    <source>
        <dbReference type="ARBA" id="ARBA00022840"/>
    </source>
</evidence>
<dbReference type="RefSeq" id="XP_032830435.1">
    <property type="nucleotide sequence ID" value="XM_032974544.1"/>
</dbReference>
<keyword evidence="5" id="KW-0819">tRNA processing</keyword>
<dbReference type="PROSITE" id="PS00109">
    <property type="entry name" value="PROTEIN_KINASE_TYR"/>
    <property type="match status" value="1"/>
</dbReference>
<keyword evidence="7" id="KW-0418">Kinase</keyword>
<comment type="catalytic activity">
    <reaction evidence="10">
        <text>L-seryl-[protein] + ATP = O-phospho-L-seryl-[protein] + ADP + H(+)</text>
        <dbReference type="Rhea" id="RHEA:17989"/>
        <dbReference type="Rhea" id="RHEA-COMP:9863"/>
        <dbReference type="Rhea" id="RHEA-COMP:11604"/>
        <dbReference type="ChEBI" id="CHEBI:15378"/>
        <dbReference type="ChEBI" id="CHEBI:29999"/>
        <dbReference type="ChEBI" id="CHEBI:30616"/>
        <dbReference type="ChEBI" id="CHEBI:83421"/>
        <dbReference type="ChEBI" id="CHEBI:456216"/>
        <dbReference type="EC" id="2.7.11.1"/>
    </reaction>
</comment>
<reference evidence="14" key="1">
    <citation type="submission" date="2025-08" db="UniProtKB">
        <authorList>
            <consortium name="RefSeq"/>
        </authorList>
    </citation>
    <scope>IDENTIFICATION</scope>
    <source>
        <tissue evidence="14">Sperm</tissue>
    </source>
</reference>
<dbReference type="InterPro" id="IPR009057">
    <property type="entry name" value="Homeodomain-like_sf"/>
</dbReference>
<feature type="region of interest" description="Disordered" evidence="11">
    <location>
        <begin position="81"/>
        <end position="102"/>
    </location>
</feature>
<dbReference type="PANTHER" id="PTHR12209:SF0">
    <property type="entry name" value="EKC_KEOPS COMPLEX SUBUNIT TP53RK"/>
    <property type="match status" value="1"/>
</dbReference>
<dbReference type="SUPFAM" id="SSF56112">
    <property type="entry name" value="Protein kinase-like (PK-like)"/>
    <property type="match status" value="1"/>
</dbReference>
<comment type="similarity">
    <text evidence="1">Belongs to the protein kinase superfamily. BUD32 family.</text>
</comment>
<dbReference type="CTD" id="112858"/>
<evidence type="ECO:0000256" key="10">
    <source>
        <dbReference type="ARBA" id="ARBA00048679"/>
    </source>
</evidence>
<proteinExistence type="inferred from homology"/>
<keyword evidence="8" id="KW-0067">ATP-binding</keyword>
<organism evidence="13 14">
    <name type="scientific">Petromyzon marinus</name>
    <name type="common">Sea lamprey</name>
    <dbReference type="NCBI Taxonomy" id="7757"/>
    <lineage>
        <taxon>Eukaryota</taxon>
        <taxon>Metazoa</taxon>
        <taxon>Chordata</taxon>
        <taxon>Craniata</taxon>
        <taxon>Vertebrata</taxon>
        <taxon>Cyclostomata</taxon>
        <taxon>Hyperoartia</taxon>
        <taxon>Petromyzontiformes</taxon>
        <taxon>Petromyzontidae</taxon>
        <taxon>Petromyzon</taxon>
    </lineage>
</organism>
<dbReference type="Pfam" id="PF06293">
    <property type="entry name" value="Kdo"/>
    <property type="match status" value="1"/>
</dbReference>
<feature type="compositionally biased region" description="Low complexity" evidence="11">
    <location>
        <begin position="354"/>
        <end position="366"/>
    </location>
</feature>
<evidence type="ECO:0000256" key="2">
    <source>
        <dbReference type="ARBA" id="ARBA00012513"/>
    </source>
</evidence>
<dbReference type="InterPro" id="IPR000719">
    <property type="entry name" value="Prot_kinase_dom"/>
</dbReference>
<feature type="domain" description="Protein kinase" evidence="12">
    <location>
        <begin position="178"/>
        <end position="455"/>
    </location>
</feature>
<evidence type="ECO:0000256" key="11">
    <source>
        <dbReference type="SAM" id="MobiDB-lite"/>
    </source>
</evidence>
<dbReference type="KEGG" id="pmrn:116954105"/>
<dbReference type="PANTHER" id="PTHR12209">
    <property type="entry name" value="NON-SPECIFIC SERINE/THREONINE PROTEIN KINASE"/>
    <property type="match status" value="1"/>
</dbReference>
<evidence type="ECO:0000256" key="6">
    <source>
        <dbReference type="ARBA" id="ARBA00022741"/>
    </source>
</evidence>
<gene>
    <name evidence="14" type="primary">TP53RK</name>
</gene>
<dbReference type="InterPro" id="IPR011009">
    <property type="entry name" value="Kinase-like_dom_sf"/>
</dbReference>
<dbReference type="GO" id="GO:0008033">
    <property type="term" value="P:tRNA processing"/>
    <property type="evidence" value="ECO:0007669"/>
    <property type="project" value="UniProtKB-KW"/>
</dbReference>
<dbReference type="GO" id="GO:0005829">
    <property type="term" value="C:cytosol"/>
    <property type="evidence" value="ECO:0007669"/>
    <property type="project" value="TreeGrafter"/>
</dbReference>
<dbReference type="PROSITE" id="PS50011">
    <property type="entry name" value="PROTEIN_KINASE_DOM"/>
    <property type="match status" value="1"/>
</dbReference>
<sequence length="455" mass="50248">MSTPGRSWEIRFDHTSLLALDDILNMERKLTKDERILLVSMYAKDGSTFRSVAEDFNVLHPDKNIGFSSVRKVIMRFKDTGSVHDRPRSGRKKSSTSEDTSIMVLEHVITSPEKSTRKLSQETGVPRTSCQRILKEGRFHPFKDVAMSSCMEGEKREGKEGSGADDGLTVKVETDPFLAGLTLISQGAEARVYRGTFLGRPAVLKERFPKKYRHPQLDWRLTRRRTVQEVRSLLRCRRAGILTPVVYFVDYERHCIYMEDLAGAVTVREYVQSTSQAAAGGEKLLALAVLIGRTLVHMHAQDVVHGDLTTSNLLLLFPPAESPEPGAGAASPEAWQQHPQVVEGDIPADAPSLPATAATNTTHPAPSVLHVPTQPTPRMALIDFGLSCVSTLVEDKAVDLHVLEKAFLSSHPGTEAMFAAVLAAYTETMKGRFAAPIIAKLDEVRLRGRKRSMVG</sequence>
<dbReference type="GO" id="GO:0070525">
    <property type="term" value="P:tRNA threonylcarbamoyladenosine metabolic process"/>
    <property type="evidence" value="ECO:0007669"/>
    <property type="project" value="TreeGrafter"/>
</dbReference>
<dbReference type="GO" id="GO:0004674">
    <property type="term" value="F:protein serine/threonine kinase activity"/>
    <property type="evidence" value="ECO:0007669"/>
    <property type="project" value="UniProtKB-KW"/>
</dbReference>
<evidence type="ECO:0000256" key="3">
    <source>
        <dbReference type="ARBA" id="ARBA00022527"/>
    </source>
</evidence>
<dbReference type="GO" id="GO:0005524">
    <property type="term" value="F:ATP binding"/>
    <property type="evidence" value="ECO:0007669"/>
    <property type="project" value="UniProtKB-KW"/>
</dbReference>
<name>A0AAJ7XDL1_PETMA</name>
<keyword evidence="4" id="KW-0808">Transferase</keyword>
<dbReference type="GO" id="GO:0000408">
    <property type="term" value="C:EKC/KEOPS complex"/>
    <property type="evidence" value="ECO:0007669"/>
    <property type="project" value="TreeGrafter"/>
</dbReference>
<dbReference type="Gene3D" id="1.10.510.10">
    <property type="entry name" value="Transferase(Phosphotransferase) domain 1"/>
    <property type="match status" value="1"/>
</dbReference>
<evidence type="ECO:0000256" key="5">
    <source>
        <dbReference type="ARBA" id="ARBA00022694"/>
    </source>
</evidence>
<evidence type="ECO:0000256" key="9">
    <source>
        <dbReference type="ARBA" id="ARBA00047899"/>
    </source>
</evidence>
<dbReference type="EC" id="2.7.11.1" evidence="2"/>
<keyword evidence="6" id="KW-0547">Nucleotide-binding</keyword>
<dbReference type="Gene3D" id="3.30.200.20">
    <property type="entry name" value="Phosphorylase Kinase, domain 1"/>
    <property type="match status" value="1"/>
</dbReference>
<feature type="region of interest" description="Disordered" evidence="11">
    <location>
        <begin position="345"/>
        <end position="366"/>
    </location>
</feature>
<keyword evidence="13" id="KW-1185">Reference proteome</keyword>
<protein>
    <recommendedName>
        <fullName evidence="2">non-specific serine/threonine protein kinase</fullName>
        <ecNumber evidence="2">2.7.11.1</ecNumber>
    </recommendedName>
</protein>
<dbReference type="InterPro" id="IPR008266">
    <property type="entry name" value="Tyr_kinase_AS"/>
</dbReference>
<evidence type="ECO:0000313" key="13">
    <source>
        <dbReference type="Proteomes" id="UP001318040"/>
    </source>
</evidence>
<evidence type="ECO:0000256" key="1">
    <source>
        <dbReference type="ARBA" id="ARBA00010630"/>
    </source>
</evidence>
<dbReference type="AlphaFoldDB" id="A0AAJ7XDL1"/>
<comment type="catalytic activity">
    <reaction evidence="9">
        <text>L-threonyl-[protein] + ATP = O-phospho-L-threonyl-[protein] + ADP + H(+)</text>
        <dbReference type="Rhea" id="RHEA:46608"/>
        <dbReference type="Rhea" id="RHEA-COMP:11060"/>
        <dbReference type="Rhea" id="RHEA-COMP:11605"/>
        <dbReference type="ChEBI" id="CHEBI:15378"/>
        <dbReference type="ChEBI" id="CHEBI:30013"/>
        <dbReference type="ChEBI" id="CHEBI:30616"/>
        <dbReference type="ChEBI" id="CHEBI:61977"/>
        <dbReference type="ChEBI" id="CHEBI:456216"/>
        <dbReference type="EC" id="2.7.11.1"/>
    </reaction>
</comment>
<evidence type="ECO:0000259" key="12">
    <source>
        <dbReference type="PROSITE" id="PS50011"/>
    </source>
</evidence>
<evidence type="ECO:0000313" key="14">
    <source>
        <dbReference type="RefSeq" id="XP_032830435.1"/>
    </source>
</evidence>
<dbReference type="GO" id="GO:0005634">
    <property type="term" value="C:nucleus"/>
    <property type="evidence" value="ECO:0007669"/>
    <property type="project" value="TreeGrafter"/>
</dbReference>
<evidence type="ECO:0000256" key="4">
    <source>
        <dbReference type="ARBA" id="ARBA00022679"/>
    </source>
</evidence>
<dbReference type="FunFam" id="3.30.200.20:FF:000201">
    <property type="entry name" value="TP53-regulating kinase isoform X1"/>
    <property type="match status" value="1"/>
</dbReference>
<dbReference type="Proteomes" id="UP001318040">
    <property type="component" value="Chromosome 54"/>
</dbReference>
<evidence type="ECO:0000256" key="7">
    <source>
        <dbReference type="ARBA" id="ARBA00022777"/>
    </source>
</evidence>
<dbReference type="SUPFAM" id="SSF46689">
    <property type="entry name" value="Homeodomain-like"/>
    <property type="match status" value="1"/>
</dbReference>
<keyword evidence="3" id="KW-0723">Serine/threonine-protein kinase</keyword>
<accession>A0AAJ7XDL1</accession>